<dbReference type="AlphaFoldDB" id="A0A8S1D303"/>
<name>A0A8S1D303_9INSE</name>
<accession>A0A8S1D303</accession>
<gene>
    <name evidence="1" type="ORF">CLODIP_2_CD02425</name>
</gene>
<reference evidence="1 2" key="1">
    <citation type="submission" date="2020-04" db="EMBL/GenBank/DDBJ databases">
        <authorList>
            <person name="Alioto T."/>
            <person name="Alioto T."/>
            <person name="Gomez Garrido J."/>
        </authorList>
    </citation>
    <scope>NUCLEOTIDE SEQUENCE [LARGE SCALE GENOMIC DNA]</scope>
</reference>
<evidence type="ECO:0000313" key="1">
    <source>
        <dbReference type="EMBL" id="CAB3374705.1"/>
    </source>
</evidence>
<dbReference type="EMBL" id="CADEPI010000102">
    <property type="protein sequence ID" value="CAB3374705.1"/>
    <property type="molecule type" value="Genomic_DNA"/>
</dbReference>
<keyword evidence="2" id="KW-1185">Reference proteome</keyword>
<comment type="caution">
    <text evidence="1">The sequence shown here is derived from an EMBL/GenBank/DDBJ whole genome shotgun (WGS) entry which is preliminary data.</text>
</comment>
<dbReference type="Proteomes" id="UP000494165">
    <property type="component" value="Unassembled WGS sequence"/>
</dbReference>
<evidence type="ECO:0000313" key="2">
    <source>
        <dbReference type="Proteomes" id="UP000494165"/>
    </source>
</evidence>
<protein>
    <submittedName>
        <fullName evidence="1">Uncharacterized protein</fullName>
    </submittedName>
</protein>
<organism evidence="1 2">
    <name type="scientific">Cloeon dipterum</name>
    <dbReference type="NCBI Taxonomy" id="197152"/>
    <lineage>
        <taxon>Eukaryota</taxon>
        <taxon>Metazoa</taxon>
        <taxon>Ecdysozoa</taxon>
        <taxon>Arthropoda</taxon>
        <taxon>Hexapoda</taxon>
        <taxon>Insecta</taxon>
        <taxon>Pterygota</taxon>
        <taxon>Palaeoptera</taxon>
        <taxon>Ephemeroptera</taxon>
        <taxon>Pisciforma</taxon>
        <taxon>Baetidae</taxon>
        <taxon>Cloeon</taxon>
    </lineage>
</organism>
<sequence>MPVVKNPKSLVEATIKTILDNINCYGDNLTTHLAPDPRQMVLDKLLKTTYWSDSLSISFKNSWLAFPSLLSRETKSIETNTLENIFNLHVKTTSSTGAEFPILKVLQLLAEKAPNLQELIVNHSGLNSRLCRDEIASFSNLNNLAELRILRAIVLHSELKEIVENCKGLQVIEVWNLRLEGEQKIDFLNDGFLFHKIEFGSGDSISVTLDKDLSRPDNEPHDLLGPGPHYYLVGRPESVADLKFLETQPHATKLEIYCKDFKDEPKVSRFPHLPKLRCATFRCWKHKTHALECCLEENGRQLSRLAISPVNTSRSRIAAGLPLAKIFGWCSNLEWFSLENFSMPSYNVPISFISHLKYFRWFNKHDTRVDVSSVLTAPQLEDFEIGIYKLDLGDKKALFSRIAQKEILKNLKRFTVILLFKMDATNLLLQDELAAEIKSAFPDVHEFKFRALSKNLYVT</sequence>
<proteinExistence type="predicted"/>
<dbReference type="SUPFAM" id="SSF52058">
    <property type="entry name" value="L domain-like"/>
    <property type="match status" value="1"/>
</dbReference>